<evidence type="ECO:0000259" key="1">
    <source>
        <dbReference type="SMART" id="SM00065"/>
    </source>
</evidence>
<dbReference type="InterPro" id="IPR003594">
    <property type="entry name" value="HATPase_dom"/>
</dbReference>
<accession>A0A951QRA1</accession>
<feature type="domain" description="GAF" evidence="1">
    <location>
        <begin position="378"/>
        <end position="526"/>
    </location>
</feature>
<feature type="domain" description="GAF" evidence="1">
    <location>
        <begin position="201"/>
        <end position="356"/>
    </location>
</feature>
<dbReference type="SUPFAM" id="SSF55781">
    <property type="entry name" value="GAF domain-like"/>
    <property type="match status" value="4"/>
</dbReference>
<dbReference type="SUPFAM" id="SSF55874">
    <property type="entry name" value="ATPase domain of HSP90 chaperone/DNA topoisomerase II/histidine kinase"/>
    <property type="match status" value="1"/>
</dbReference>
<name>A0A951QRA1_9CYAN</name>
<evidence type="ECO:0000313" key="3">
    <source>
        <dbReference type="Proteomes" id="UP000729701"/>
    </source>
</evidence>
<comment type="caution">
    <text evidence="2">The sequence shown here is derived from an EMBL/GenBank/DDBJ whole genome shotgun (WGS) entry which is preliminary data.</text>
</comment>
<dbReference type="Pfam" id="PF02518">
    <property type="entry name" value="HATPase_c"/>
    <property type="match status" value="1"/>
</dbReference>
<dbReference type="EMBL" id="JAHHGZ010000034">
    <property type="protein sequence ID" value="MBW4670712.1"/>
    <property type="molecule type" value="Genomic_DNA"/>
</dbReference>
<evidence type="ECO:0000313" key="2">
    <source>
        <dbReference type="EMBL" id="MBW4670712.1"/>
    </source>
</evidence>
<dbReference type="InterPro" id="IPR029016">
    <property type="entry name" value="GAF-like_dom_sf"/>
</dbReference>
<dbReference type="Proteomes" id="UP000729701">
    <property type="component" value="Unassembled WGS sequence"/>
</dbReference>
<protein>
    <submittedName>
        <fullName evidence="2">GAF domain-containing protein</fullName>
    </submittedName>
</protein>
<dbReference type="AlphaFoldDB" id="A0A951QRA1"/>
<dbReference type="Gene3D" id="3.30.450.40">
    <property type="match status" value="3"/>
</dbReference>
<dbReference type="InterPro" id="IPR003018">
    <property type="entry name" value="GAF"/>
</dbReference>
<dbReference type="SMART" id="SM00065">
    <property type="entry name" value="GAF"/>
    <property type="match status" value="3"/>
</dbReference>
<dbReference type="InterPro" id="IPR036890">
    <property type="entry name" value="HATPase_C_sf"/>
</dbReference>
<organism evidence="2 3">
    <name type="scientific">Cyanomargarita calcarea GSE-NOS-MK-12-04C</name>
    <dbReference type="NCBI Taxonomy" id="2839659"/>
    <lineage>
        <taxon>Bacteria</taxon>
        <taxon>Bacillati</taxon>
        <taxon>Cyanobacteriota</taxon>
        <taxon>Cyanophyceae</taxon>
        <taxon>Nostocales</taxon>
        <taxon>Cyanomargaritaceae</taxon>
        <taxon>Cyanomargarita</taxon>
    </lineage>
</organism>
<dbReference type="Pfam" id="PF01590">
    <property type="entry name" value="GAF"/>
    <property type="match status" value="1"/>
</dbReference>
<reference evidence="2" key="2">
    <citation type="journal article" date="2022" name="Microbiol. Resour. Announc.">
        <title>Metagenome Sequencing to Explore Phylogenomics of Terrestrial Cyanobacteria.</title>
        <authorList>
            <person name="Ward R.D."/>
            <person name="Stajich J.E."/>
            <person name="Johansen J.R."/>
            <person name="Huntemann M."/>
            <person name="Clum A."/>
            <person name="Foster B."/>
            <person name="Foster B."/>
            <person name="Roux S."/>
            <person name="Palaniappan K."/>
            <person name="Varghese N."/>
            <person name="Mukherjee S."/>
            <person name="Reddy T.B.K."/>
            <person name="Daum C."/>
            <person name="Copeland A."/>
            <person name="Chen I.A."/>
            <person name="Ivanova N.N."/>
            <person name="Kyrpides N.C."/>
            <person name="Shapiro N."/>
            <person name="Eloe-Fadrosh E.A."/>
            <person name="Pietrasiak N."/>
        </authorList>
    </citation>
    <scope>NUCLEOTIDE SEQUENCE</scope>
    <source>
        <strain evidence="2">GSE-NOS-MK-12-04C</strain>
    </source>
</reference>
<feature type="domain" description="GAF" evidence="1">
    <location>
        <begin position="29"/>
        <end position="180"/>
    </location>
</feature>
<sequence>MGQPQKPLVTEQPILSLGRILQSLREQDNVDALIETTISYLQEQFDYRLVWIALYDRLEHILYGKGGITPGSDSSYLKQRVVLSPGDLLEQVVIEQRPLGVADLRAELRADGWQGIAVKFNIQGTIILPIRAKDRCLGIVLLGSEHWGYLLNGEDKSRLSIVLGELGAVLHYQQMDVLYKQTKRSEEPLLRLLEKLRSTDNLENKLEAVVSATHEFVSPSRTNIYWFEREGRFFWRRVSNQSAKGGKIQKDTHAVSKITVEELSDFYFALSVNNIVSIGEARSSLKSHFTAKLLQRLQVRSLLAAPIIWQKDLLGFLAVEAKEPRIWTETERNFVQGAAGYISLAVPIDNIETTIQQVKEDAELKSQVAQAIYSDEEGLEILNGCTLKVLDRLSGTRFLLLQHDPDQNKYQIFYQSQPYNRRPLTETFDALKELDWQLLQHSTEAVGIENLEEDLRFFNWRSLLIENGARSLIVSNCAQAKSPDALLVIVTDNTRSWTTTEKELVQVIAQQLGVVVRQWQLYKSTEQQHKILDSFWQCFRILEQAQNPTIEGKNHLERTALEQIASVLGCPLAILISWQPGQSHGEILSGVIPNTQFEFASDTLIPIYAESLVQWALATDGMLSLKVDDIPAGTRKWLFGTGIGQILVMALRTSADYETTGIAIIADHTERQWSEQTLYAIETLICQLAWSRRQQQISQILRSRTEELQQVNWYKHRRLEDIQKTTIQLLAQMHGLGIPTSELQQMRYQQLLRQLDSATASMTGLVKLEQWQLLISEHCIPIASLLKRSLERVDIFLKQQKLWVGVHGLGQETGEESSNYSIGPKSTLTVRGDIAKIELVLYELLAAACERSIGSGRIDIWCRRLDESLEMSITDNGTIEPQLLIELHKDTPKDVLATSTLNQPPGLHLLICQNLMQQLGGELQFYQLPDGRIVSRLLLPLCDGN</sequence>
<reference evidence="2" key="1">
    <citation type="submission" date="2021-05" db="EMBL/GenBank/DDBJ databases">
        <authorList>
            <person name="Pietrasiak N."/>
            <person name="Ward R."/>
            <person name="Stajich J.E."/>
            <person name="Kurbessoian T."/>
        </authorList>
    </citation>
    <scope>NUCLEOTIDE SEQUENCE</scope>
    <source>
        <strain evidence="2">GSE-NOS-MK-12-04C</strain>
    </source>
</reference>
<dbReference type="Gene3D" id="3.30.565.10">
    <property type="entry name" value="Histidine kinase-like ATPase, C-terminal domain"/>
    <property type="match status" value="1"/>
</dbReference>
<gene>
    <name evidence="2" type="ORF">KME60_25645</name>
</gene>
<proteinExistence type="predicted"/>